<dbReference type="OrthoDB" id="435275at2759"/>
<protein>
    <submittedName>
        <fullName evidence="2">Enhancer of polycomb homolog 1</fullName>
    </submittedName>
</protein>
<feature type="compositionally biased region" description="Pro residues" evidence="1">
    <location>
        <begin position="246"/>
        <end position="255"/>
    </location>
</feature>
<gene>
    <name evidence="2" type="primary">EPC1</name>
    <name evidence="2" type="ORF">EVAR_89165_1</name>
</gene>
<feature type="compositionally biased region" description="Basic residues" evidence="1">
    <location>
        <begin position="265"/>
        <end position="278"/>
    </location>
</feature>
<proteinExistence type="predicted"/>
<comment type="caution">
    <text evidence="2">The sequence shown here is derived from an EMBL/GenBank/DDBJ whole genome shotgun (WGS) entry which is preliminary data.</text>
</comment>
<feature type="region of interest" description="Disordered" evidence="1">
    <location>
        <begin position="1"/>
        <end position="27"/>
    </location>
</feature>
<evidence type="ECO:0000313" key="2">
    <source>
        <dbReference type="EMBL" id="GBP82739.1"/>
    </source>
</evidence>
<accession>A0A4C1Z762</accession>
<dbReference type="GO" id="GO:0006357">
    <property type="term" value="P:regulation of transcription by RNA polymerase II"/>
    <property type="evidence" value="ECO:0007669"/>
    <property type="project" value="InterPro"/>
</dbReference>
<organism evidence="2 3">
    <name type="scientific">Eumeta variegata</name>
    <name type="common">Bagworm moth</name>
    <name type="synonym">Eumeta japonica</name>
    <dbReference type="NCBI Taxonomy" id="151549"/>
    <lineage>
        <taxon>Eukaryota</taxon>
        <taxon>Metazoa</taxon>
        <taxon>Ecdysozoa</taxon>
        <taxon>Arthropoda</taxon>
        <taxon>Hexapoda</taxon>
        <taxon>Insecta</taxon>
        <taxon>Pterygota</taxon>
        <taxon>Neoptera</taxon>
        <taxon>Endopterygota</taxon>
        <taxon>Lepidoptera</taxon>
        <taxon>Glossata</taxon>
        <taxon>Ditrysia</taxon>
        <taxon>Tineoidea</taxon>
        <taxon>Psychidae</taxon>
        <taxon>Oiketicinae</taxon>
        <taxon>Eumeta</taxon>
    </lineage>
</organism>
<dbReference type="AlphaFoldDB" id="A0A4C1Z762"/>
<reference evidence="2 3" key="1">
    <citation type="journal article" date="2019" name="Commun. Biol.">
        <title>The bagworm genome reveals a unique fibroin gene that provides high tensile strength.</title>
        <authorList>
            <person name="Kono N."/>
            <person name="Nakamura H."/>
            <person name="Ohtoshi R."/>
            <person name="Tomita M."/>
            <person name="Numata K."/>
            <person name="Arakawa K."/>
        </authorList>
    </citation>
    <scope>NUCLEOTIDE SEQUENCE [LARGE SCALE GENOMIC DNA]</scope>
</reference>
<dbReference type="PANTHER" id="PTHR14898">
    <property type="entry name" value="ENHANCER OF POLYCOMB"/>
    <property type="match status" value="1"/>
</dbReference>
<evidence type="ECO:0000256" key="1">
    <source>
        <dbReference type="SAM" id="MobiDB-lite"/>
    </source>
</evidence>
<feature type="compositionally biased region" description="Acidic residues" evidence="1">
    <location>
        <begin position="17"/>
        <end position="27"/>
    </location>
</feature>
<dbReference type="InterPro" id="IPR024943">
    <property type="entry name" value="Enhancer_polycomb"/>
</dbReference>
<sequence length="427" mass="48708">MSKNEHDITSSLWQEQETPEYDMDSDDERWLRQQRHPELTVVRLCPHDTDDVNDRFEKRAIFVRKLKFEQMMDKLEKSSGQTVATLSEAKLLLERQDDLVIAVYDYWLNKRLKTQHPLILSVRTESRIGQSTNNPYLAFRRRTEKMQTRKNRKNDESSYEKMLKLRRDLARAASLLDMVARRERAKRDLMRLTALIAERRFNAADFAGQLLAEIAHAQPQYTAVSLGVNTVTAAAGYRRDPYAAPHYPPRTPAPAPLGVDQPRQREKRPHKRRPRRPHGAAVGHPLRDSGVCTSSEEEYVVASGVGAGGARPLDASPAPAAPPDDGPFAFTRKPGCYYELPTATLYGDPVDPDDATKDSLYQHDLDYKQRYTLTSLSEPYSRCVGFARRRMGRGGRVLLDRVPTPLDDLWPHLPFTFNKVTAATLLR</sequence>
<name>A0A4C1Z762_EUMVA</name>
<dbReference type="EMBL" id="BGZK01001583">
    <property type="protein sequence ID" value="GBP82739.1"/>
    <property type="molecule type" value="Genomic_DNA"/>
</dbReference>
<dbReference type="GO" id="GO:0035267">
    <property type="term" value="C:NuA4 histone acetyltransferase complex"/>
    <property type="evidence" value="ECO:0007669"/>
    <property type="project" value="InterPro"/>
</dbReference>
<keyword evidence="3" id="KW-1185">Reference proteome</keyword>
<dbReference type="Proteomes" id="UP000299102">
    <property type="component" value="Unassembled WGS sequence"/>
</dbReference>
<evidence type="ECO:0000313" key="3">
    <source>
        <dbReference type="Proteomes" id="UP000299102"/>
    </source>
</evidence>
<dbReference type="STRING" id="151549.A0A4C1Z762"/>
<feature type="region of interest" description="Disordered" evidence="1">
    <location>
        <begin position="241"/>
        <end position="293"/>
    </location>
</feature>